<gene>
    <name evidence="1" type="ORF">MILVUS5_LOCUS20259</name>
</gene>
<reference evidence="1" key="1">
    <citation type="submission" date="2023-10" db="EMBL/GenBank/DDBJ databases">
        <authorList>
            <person name="Rodriguez Cubillos JULIANA M."/>
            <person name="De Vega J."/>
        </authorList>
    </citation>
    <scope>NUCLEOTIDE SEQUENCE</scope>
</reference>
<name>A0ACB0K9P6_TRIPR</name>
<protein>
    <submittedName>
        <fullName evidence="1">Uncharacterized protein</fullName>
    </submittedName>
</protein>
<keyword evidence="2" id="KW-1185">Reference proteome</keyword>
<dbReference type="Proteomes" id="UP001177021">
    <property type="component" value="Unassembled WGS sequence"/>
</dbReference>
<accession>A0ACB0K9P6</accession>
<dbReference type="EMBL" id="CASHSV030000206">
    <property type="protein sequence ID" value="CAJ2652829.1"/>
    <property type="molecule type" value="Genomic_DNA"/>
</dbReference>
<comment type="caution">
    <text evidence="1">The sequence shown here is derived from an EMBL/GenBank/DDBJ whole genome shotgun (WGS) entry which is preliminary data.</text>
</comment>
<evidence type="ECO:0000313" key="1">
    <source>
        <dbReference type="EMBL" id="CAJ2652829.1"/>
    </source>
</evidence>
<evidence type="ECO:0000313" key="2">
    <source>
        <dbReference type="Proteomes" id="UP001177021"/>
    </source>
</evidence>
<proteinExistence type="predicted"/>
<organism evidence="1 2">
    <name type="scientific">Trifolium pratense</name>
    <name type="common">Red clover</name>
    <dbReference type="NCBI Taxonomy" id="57577"/>
    <lineage>
        <taxon>Eukaryota</taxon>
        <taxon>Viridiplantae</taxon>
        <taxon>Streptophyta</taxon>
        <taxon>Embryophyta</taxon>
        <taxon>Tracheophyta</taxon>
        <taxon>Spermatophyta</taxon>
        <taxon>Magnoliopsida</taxon>
        <taxon>eudicotyledons</taxon>
        <taxon>Gunneridae</taxon>
        <taxon>Pentapetalae</taxon>
        <taxon>rosids</taxon>
        <taxon>fabids</taxon>
        <taxon>Fabales</taxon>
        <taxon>Fabaceae</taxon>
        <taxon>Papilionoideae</taxon>
        <taxon>50 kb inversion clade</taxon>
        <taxon>NPAAA clade</taxon>
        <taxon>Hologalegina</taxon>
        <taxon>IRL clade</taxon>
        <taxon>Trifolieae</taxon>
        <taxon>Trifolium</taxon>
    </lineage>
</organism>
<sequence length="164" mass="18421">MKSFTDLGLSFELVEACEKNLVWYDPTKIQREMIPLALQGKDDVFAISPPRSGKVGAFVLPILHTLLETRPNLNTFFACVLSPTRHLGVQIAEYFFALGSQFGVNDGASRGGYLEQEDVRKIQGFRQRICEDKQVHSGHKIHDCDEVGDKDGVSYEDIEESELD</sequence>